<evidence type="ECO:0000313" key="2">
    <source>
        <dbReference type="EMBL" id="KKN36771.1"/>
    </source>
</evidence>
<gene>
    <name evidence="2" type="ORF">LCGC14_0770310</name>
</gene>
<reference evidence="2" key="1">
    <citation type="journal article" date="2015" name="Nature">
        <title>Complex archaea that bridge the gap between prokaryotes and eukaryotes.</title>
        <authorList>
            <person name="Spang A."/>
            <person name="Saw J.H."/>
            <person name="Jorgensen S.L."/>
            <person name="Zaremba-Niedzwiedzka K."/>
            <person name="Martijn J."/>
            <person name="Lind A.E."/>
            <person name="van Eijk R."/>
            <person name="Schleper C."/>
            <person name="Guy L."/>
            <person name="Ettema T.J."/>
        </authorList>
    </citation>
    <scope>NUCLEOTIDE SEQUENCE</scope>
</reference>
<protein>
    <recommendedName>
        <fullName evidence="3">Fibronectin type-III domain-containing protein</fullName>
    </recommendedName>
</protein>
<proteinExistence type="predicted"/>
<comment type="caution">
    <text evidence="2">The sequence shown here is derived from an EMBL/GenBank/DDBJ whole genome shotgun (WGS) entry which is preliminary data.</text>
</comment>
<keyword evidence="1" id="KW-1133">Transmembrane helix</keyword>
<keyword evidence="1" id="KW-0472">Membrane</keyword>
<dbReference type="EMBL" id="LAZR01001944">
    <property type="protein sequence ID" value="KKN36771.1"/>
    <property type="molecule type" value="Genomic_DNA"/>
</dbReference>
<dbReference type="SUPFAM" id="SSF49265">
    <property type="entry name" value="Fibronectin type III"/>
    <property type="match status" value="1"/>
</dbReference>
<feature type="transmembrane region" description="Helical" evidence="1">
    <location>
        <begin position="146"/>
        <end position="166"/>
    </location>
</feature>
<accession>A0A0F9SIN8</accession>
<evidence type="ECO:0008006" key="3">
    <source>
        <dbReference type="Google" id="ProtNLM"/>
    </source>
</evidence>
<dbReference type="AlphaFoldDB" id="A0A0F9SIN8"/>
<dbReference type="InterPro" id="IPR036116">
    <property type="entry name" value="FN3_sf"/>
</dbReference>
<organism evidence="2">
    <name type="scientific">marine sediment metagenome</name>
    <dbReference type="NCBI Taxonomy" id="412755"/>
    <lineage>
        <taxon>unclassified sequences</taxon>
        <taxon>metagenomes</taxon>
        <taxon>ecological metagenomes</taxon>
    </lineage>
</organism>
<keyword evidence="1" id="KW-0812">Transmembrane</keyword>
<evidence type="ECO:0000256" key="1">
    <source>
        <dbReference type="SAM" id="Phobius"/>
    </source>
</evidence>
<name>A0A0F9SIN8_9ZZZZ</name>
<sequence length="172" mass="18629">MKKKLCISLGMACLLGILFSMGTVSGDSMINNPKISAVPALQPIVPSPNIDGVVQLNWLLVYNVVGYSIYKTDPNGVTVRLERVWRGSTYRVSGLTNGIWQFQIRNVYNQNFGEFSNIVSIEVIIGGIIVDPPDTKDPVSSLPIEVIIILLIIGAGAIAIGILAFTKKGKKK</sequence>